<reference evidence="2" key="1">
    <citation type="journal article" date="2019" name="Int. J. Syst. Evol. Microbiol.">
        <title>The Global Catalogue of Microorganisms (GCM) 10K type strain sequencing project: providing services to taxonomists for standard genome sequencing and annotation.</title>
        <authorList>
            <consortium name="The Broad Institute Genomics Platform"/>
            <consortium name="The Broad Institute Genome Sequencing Center for Infectious Disease"/>
            <person name="Wu L."/>
            <person name="Ma J."/>
        </authorList>
    </citation>
    <scope>NUCLEOTIDE SEQUENCE [LARGE SCALE GENOMIC DNA]</scope>
    <source>
        <strain evidence="2">CGMCC 1.12286</strain>
    </source>
</reference>
<protein>
    <submittedName>
        <fullName evidence="1">Uncharacterized protein</fullName>
    </submittedName>
</protein>
<organism evidence="1 2">
    <name type="scientific">Alicyclobacillus fodiniaquatilis</name>
    <dbReference type="NCBI Taxonomy" id="1661150"/>
    <lineage>
        <taxon>Bacteria</taxon>
        <taxon>Bacillati</taxon>
        <taxon>Bacillota</taxon>
        <taxon>Bacilli</taxon>
        <taxon>Bacillales</taxon>
        <taxon>Alicyclobacillaceae</taxon>
        <taxon>Alicyclobacillus</taxon>
    </lineage>
</organism>
<comment type="caution">
    <text evidence="1">The sequence shown here is derived from an EMBL/GenBank/DDBJ whole genome shotgun (WGS) entry which is preliminary data.</text>
</comment>
<sequence length="71" mass="7931">MAIRHYCPRAQDRRCEGSVYSFNVRSSVPGAVLAKLSGYPIIASPQKAMSTAFDRTDLECVPSFVLYQMEN</sequence>
<proteinExistence type="predicted"/>
<evidence type="ECO:0000313" key="2">
    <source>
        <dbReference type="Proteomes" id="UP001597079"/>
    </source>
</evidence>
<evidence type="ECO:0000313" key="1">
    <source>
        <dbReference type="EMBL" id="MFD1678259.1"/>
    </source>
</evidence>
<feature type="non-terminal residue" evidence="1">
    <location>
        <position position="71"/>
    </location>
</feature>
<name>A0ABW4JQ43_9BACL</name>
<dbReference type="EMBL" id="JBHUCX010000102">
    <property type="protein sequence ID" value="MFD1678259.1"/>
    <property type="molecule type" value="Genomic_DNA"/>
</dbReference>
<dbReference type="RefSeq" id="WP_377946296.1">
    <property type="nucleotide sequence ID" value="NZ_JBHUCX010000102.1"/>
</dbReference>
<gene>
    <name evidence="1" type="ORF">ACFSB2_26705</name>
</gene>
<keyword evidence="2" id="KW-1185">Reference proteome</keyword>
<dbReference type="Proteomes" id="UP001597079">
    <property type="component" value="Unassembled WGS sequence"/>
</dbReference>
<accession>A0ABW4JQ43</accession>